<dbReference type="OrthoDB" id="9788724at2"/>
<organism evidence="3 4">
    <name type="scientific">Parapedobacter indicus</name>
    <dbReference type="NCBI Taxonomy" id="1477437"/>
    <lineage>
        <taxon>Bacteria</taxon>
        <taxon>Pseudomonadati</taxon>
        <taxon>Bacteroidota</taxon>
        <taxon>Sphingobacteriia</taxon>
        <taxon>Sphingobacteriales</taxon>
        <taxon>Sphingobacteriaceae</taxon>
        <taxon>Parapedobacter</taxon>
    </lineage>
</organism>
<gene>
    <name evidence="3" type="ORF">SAMN05444682_11092</name>
</gene>
<feature type="transmembrane region" description="Helical" evidence="1">
    <location>
        <begin position="117"/>
        <end position="134"/>
    </location>
</feature>
<feature type="transmembrane region" description="Helical" evidence="1">
    <location>
        <begin position="146"/>
        <end position="168"/>
    </location>
</feature>
<feature type="transmembrane region" description="Helical" evidence="1">
    <location>
        <begin position="53"/>
        <end position="71"/>
    </location>
</feature>
<feature type="domain" description="Heparan-alpha-glucosaminide N-acetyltransferase catalytic" evidence="2">
    <location>
        <begin position="9"/>
        <end position="154"/>
    </location>
</feature>
<evidence type="ECO:0000259" key="2">
    <source>
        <dbReference type="Pfam" id="PF07786"/>
    </source>
</evidence>
<feature type="transmembrane region" description="Helical" evidence="1">
    <location>
        <begin position="197"/>
        <end position="218"/>
    </location>
</feature>
<feature type="transmembrane region" description="Helical" evidence="1">
    <location>
        <begin position="335"/>
        <end position="353"/>
    </location>
</feature>
<dbReference type="GO" id="GO:0016746">
    <property type="term" value="F:acyltransferase activity"/>
    <property type="evidence" value="ECO:0007669"/>
    <property type="project" value="UniProtKB-KW"/>
</dbReference>
<keyword evidence="1" id="KW-1133">Transmembrane helix</keyword>
<dbReference type="PANTHER" id="PTHR31061">
    <property type="entry name" value="LD22376P"/>
    <property type="match status" value="1"/>
</dbReference>
<name>A0A1I3RRG0_9SPHI</name>
<keyword evidence="1" id="KW-0472">Membrane</keyword>
<evidence type="ECO:0000256" key="1">
    <source>
        <dbReference type="SAM" id="Phobius"/>
    </source>
</evidence>
<dbReference type="AlphaFoldDB" id="A0A1I3RRG0"/>
<feature type="transmembrane region" description="Helical" evidence="1">
    <location>
        <begin position="291"/>
        <end position="315"/>
    </location>
</feature>
<dbReference type="Pfam" id="PF07786">
    <property type="entry name" value="HGSNAT_cat"/>
    <property type="match status" value="1"/>
</dbReference>
<dbReference type="STRING" id="1477437.SAMN05444682_11092"/>
<dbReference type="PANTHER" id="PTHR31061:SF24">
    <property type="entry name" value="LD22376P"/>
    <property type="match status" value="1"/>
</dbReference>
<evidence type="ECO:0000313" key="3">
    <source>
        <dbReference type="EMBL" id="SFJ48640.1"/>
    </source>
</evidence>
<keyword evidence="3" id="KW-0012">Acyltransferase</keyword>
<keyword evidence="1" id="KW-0812">Transmembrane</keyword>
<feature type="transmembrane region" description="Helical" evidence="1">
    <location>
        <begin position="83"/>
        <end position="105"/>
    </location>
</feature>
<protein>
    <submittedName>
        <fullName evidence="3">Predicted acyltransferase</fullName>
    </submittedName>
</protein>
<keyword evidence="3" id="KW-0808">Transferase</keyword>
<proteinExistence type="predicted"/>
<keyword evidence="4" id="KW-1185">Reference proteome</keyword>
<accession>A0A1I3RRG0</accession>
<reference evidence="3 4" key="1">
    <citation type="submission" date="2016-10" db="EMBL/GenBank/DDBJ databases">
        <authorList>
            <person name="de Groot N.N."/>
        </authorList>
    </citation>
    <scope>NUCLEOTIDE SEQUENCE [LARGE SCALE GENOMIC DNA]</scope>
    <source>
        <strain evidence="3 4">RK1</strain>
    </source>
</reference>
<evidence type="ECO:0000313" key="4">
    <source>
        <dbReference type="Proteomes" id="UP000198670"/>
    </source>
</evidence>
<dbReference type="InterPro" id="IPR012429">
    <property type="entry name" value="HGSNAT_cat"/>
</dbReference>
<dbReference type="EMBL" id="FOQO01000010">
    <property type="protein sequence ID" value="SFJ48640.1"/>
    <property type="molecule type" value="Genomic_DNA"/>
</dbReference>
<dbReference type="Proteomes" id="UP000198670">
    <property type="component" value="Unassembled WGS sequence"/>
</dbReference>
<feature type="transmembrane region" description="Helical" evidence="1">
    <location>
        <begin position="260"/>
        <end position="279"/>
    </location>
</feature>
<sequence length="361" mass="39903">MTHQKTSQRLISLDAFRGFTVAAMIVVNTPATEEHVFAPLRHAAWNGFTPTDAVFPFFIFAMGISLTLSYGKLRAKDGQTKRVLLKTAKRAVLIFLIGVLLGLFPQFDFSEIRIPGVLQRIALVFFFCALLFWYTTWKQQAVIGSFLLLAYWLAMTCIPVPGVGTGILEPGKNLAAWIDSLVIPGKMWQGTWDPEGILSTVPAIASGISGMLVGHLLANPQHTPERKVSWMYLAGFASFLLGSAWGWVFPINKNLWTSSYVLYTSGLATMGFASLFFVIEILGKGNWAKPGVVFGSNAITAYVIGGILPGLLYAVNDWYVQAIVDVSGRPEWPSLAWAIFICVACYIPVYLLYRNKIFIKI</sequence>
<dbReference type="RefSeq" id="WP_090629583.1">
    <property type="nucleotide sequence ID" value="NZ_FOQO01000010.1"/>
</dbReference>
<feature type="transmembrane region" description="Helical" evidence="1">
    <location>
        <begin position="230"/>
        <end position="248"/>
    </location>
</feature>